<sequence length="293" mass="32907">MSEPFAHGTEQHPPSAGKPLRQAGGDRYGPSALVKTVVAQGTFIAALMFYIGAIYTSTYYDYFNLHWGSMNLGFSQVALESLNLLNLDIMVAAGCAFLLVCVPWSRRPRRVTRIEAAAARWYPLFVVAGIVLLALWHEIQPYGWVGPLTIAVGLLLSQCRDAEGRRPQGFRRQAVPVFAAGVFLFWTVTNVAWQQGRQDAQAHAVAVTSWKGVLVLSTKPLSLPTDSVREEKLPHDRLHPYRYSDLRLLTEHDGRYFVVPRDWDAQVDEIYVIRESEAIWIALTPGTRPRLMD</sequence>
<dbReference type="EMBL" id="JBEZAM010000062">
    <property type="protein sequence ID" value="MEU7297289.1"/>
    <property type="molecule type" value="Genomic_DNA"/>
</dbReference>
<evidence type="ECO:0000313" key="4">
    <source>
        <dbReference type="Proteomes" id="UP001551210"/>
    </source>
</evidence>
<keyword evidence="2" id="KW-1133">Transmembrane helix</keyword>
<gene>
    <name evidence="3" type="ORF">AB0A76_29525</name>
</gene>
<organism evidence="3 4">
    <name type="scientific">Streptomyces exfoliatus</name>
    <name type="common">Streptomyces hydrogenans</name>
    <dbReference type="NCBI Taxonomy" id="1905"/>
    <lineage>
        <taxon>Bacteria</taxon>
        <taxon>Bacillati</taxon>
        <taxon>Actinomycetota</taxon>
        <taxon>Actinomycetes</taxon>
        <taxon>Kitasatosporales</taxon>
        <taxon>Streptomycetaceae</taxon>
        <taxon>Streptomyces</taxon>
    </lineage>
</organism>
<keyword evidence="4" id="KW-1185">Reference proteome</keyword>
<feature type="region of interest" description="Disordered" evidence="1">
    <location>
        <begin position="1"/>
        <end position="21"/>
    </location>
</feature>
<keyword evidence="2" id="KW-0812">Transmembrane</keyword>
<evidence type="ECO:0000313" key="3">
    <source>
        <dbReference type="EMBL" id="MEU7297289.1"/>
    </source>
</evidence>
<keyword evidence="2" id="KW-0472">Membrane</keyword>
<feature type="transmembrane region" description="Helical" evidence="2">
    <location>
        <begin position="37"/>
        <end position="60"/>
    </location>
</feature>
<name>A0ABV3D480_STREX</name>
<feature type="transmembrane region" description="Helical" evidence="2">
    <location>
        <begin position="117"/>
        <end position="136"/>
    </location>
</feature>
<dbReference type="Proteomes" id="UP001551210">
    <property type="component" value="Unassembled WGS sequence"/>
</dbReference>
<comment type="caution">
    <text evidence="3">The sequence shown here is derived from an EMBL/GenBank/DDBJ whole genome shotgun (WGS) entry which is preliminary data.</text>
</comment>
<protein>
    <submittedName>
        <fullName evidence="3">Uncharacterized protein</fullName>
    </submittedName>
</protein>
<proteinExistence type="predicted"/>
<accession>A0ABV3D480</accession>
<evidence type="ECO:0000256" key="1">
    <source>
        <dbReference type="SAM" id="MobiDB-lite"/>
    </source>
</evidence>
<reference evidence="3 4" key="1">
    <citation type="submission" date="2024-06" db="EMBL/GenBank/DDBJ databases">
        <title>The Natural Products Discovery Center: Release of the First 8490 Sequenced Strains for Exploring Actinobacteria Biosynthetic Diversity.</title>
        <authorList>
            <person name="Kalkreuter E."/>
            <person name="Kautsar S.A."/>
            <person name="Yang D."/>
            <person name="Bader C.D."/>
            <person name="Teijaro C.N."/>
            <person name="Fluegel L."/>
            <person name="Davis C.M."/>
            <person name="Simpson J.R."/>
            <person name="Lauterbach L."/>
            <person name="Steele A.D."/>
            <person name="Gui C."/>
            <person name="Meng S."/>
            <person name="Li G."/>
            <person name="Viehrig K."/>
            <person name="Ye F."/>
            <person name="Su P."/>
            <person name="Kiefer A.F."/>
            <person name="Nichols A."/>
            <person name="Cepeda A.J."/>
            <person name="Yan W."/>
            <person name="Fan B."/>
            <person name="Jiang Y."/>
            <person name="Adhikari A."/>
            <person name="Zheng C.-J."/>
            <person name="Schuster L."/>
            <person name="Cowan T.M."/>
            <person name="Smanski M.J."/>
            <person name="Chevrette M.G."/>
            <person name="De Carvalho L.P.S."/>
            <person name="Shen B."/>
        </authorList>
    </citation>
    <scope>NUCLEOTIDE SEQUENCE [LARGE SCALE GENOMIC DNA]</scope>
    <source>
        <strain evidence="3 4">NPDC045705</strain>
    </source>
</reference>
<feature type="transmembrane region" description="Helical" evidence="2">
    <location>
        <begin position="174"/>
        <end position="193"/>
    </location>
</feature>
<feature type="transmembrane region" description="Helical" evidence="2">
    <location>
        <begin position="84"/>
        <end position="105"/>
    </location>
</feature>
<dbReference type="RefSeq" id="WP_359214586.1">
    <property type="nucleotide sequence ID" value="NZ_JBEZAM010000062.1"/>
</dbReference>
<evidence type="ECO:0000256" key="2">
    <source>
        <dbReference type="SAM" id="Phobius"/>
    </source>
</evidence>